<comment type="function">
    <text evidence="8">Probably a riboflavin-binding protein that interacts with the energy-coupling factor (ECF) ABC-transporter complex.</text>
</comment>
<evidence type="ECO:0000256" key="5">
    <source>
        <dbReference type="ARBA" id="ARBA00022692"/>
    </source>
</evidence>
<proteinExistence type="inferred from homology"/>
<keyword evidence="6 9" id="KW-1133">Transmembrane helix</keyword>
<name>A0A3E2B0Z5_9FIRM</name>
<evidence type="ECO:0000256" key="6">
    <source>
        <dbReference type="ARBA" id="ARBA00022989"/>
    </source>
</evidence>
<dbReference type="AlphaFoldDB" id="A0A3E2B0Z5"/>
<evidence type="ECO:0000256" key="3">
    <source>
        <dbReference type="ARBA" id="ARBA00022448"/>
    </source>
</evidence>
<dbReference type="InterPro" id="IPR025720">
    <property type="entry name" value="RibU"/>
</dbReference>
<evidence type="ECO:0000256" key="2">
    <source>
        <dbReference type="ARBA" id="ARBA00005540"/>
    </source>
</evidence>
<dbReference type="InterPro" id="IPR024529">
    <property type="entry name" value="ECF_trnsprt_substrate-spec"/>
</dbReference>
<keyword evidence="7 8" id="KW-0472">Membrane</keyword>
<keyword evidence="5 9" id="KW-0812">Transmembrane</keyword>
<evidence type="ECO:0000256" key="4">
    <source>
        <dbReference type="ARBA" id="ARBA00022475"/>
    </source>
</evidence>
<keyword evidence="3 8" id="KW-0813">Transport</keyword>
<dbReference type="PIRSF" id="PIRSF037778">
    <property type="entry name" value="UCP037778_transp_RibU"/>
    <property type="match status" value="1"/>
</dbReference>
<dbReference type="GeneID" id="97996290"/>
<evidence type="ECO:0000256" key="8">
    <source>
        <dbReference type="PIRNR" id="PIRNR037778"/>
    </source>
</evidence>
<dbReference type="RefSeq" id="WP_021919012.1">
    <property type="nucleotide sequence ID" value="NZ_CAKXKJ010000021.1"/>
</dbReference>
<dbReference type="EMBL" id="QQRQ01000032">
    <property type="protein sequence ID" value="RFT05728.1"/>
    <property type="molecule type" value="Genomic_DNA"/>
</dbReference>
<gene>
    <name evidence="10" type="ORF">DV520_11150</name>
</gene>
<feature type="transmembrane region" description="Helical" evidence="9">
    <location>
        <begin position="76"/>
        <end position="96"/>
    </location>
</feature>
<feature type="transmembrane region" description="Helical" evidence="9">
    <location>
        <begin position="12"/>
        <end position="33"/>
    </location>
</feature>
<dbReference type="Pfam" id="PF12822">
    <property type="entry name" value="ECF_trnsprt"/>
    <property type="match status" value="1"/>
</dbReference>
<sequence length="205" mass="22074">MNEKVRKLVTMAMLAALSIVLVYVIHFPIFPAASFLEYDPADIPILIGTFAYGPLAGVLLTVVVSVIQGMTVSSGSGLMGIAMHIFATSILVLVAGNIYRVKHTKKGAVLALICGVLAMTAGMVVFNYFITPYFITPDLADTAAVAANREFVKTLLVPVIVPFNLIKAGVNSVVTFLVYKTVSRHLVHGENWKKEPGVKQAQPEQ</sequence>
<keyword evidence="4 8" id="KW-1003">Cell membrane</keyword>
<protein>
    <recommendedName>
        <fullName evidence="8">Riboflavin transporter</fullName>
    </recommendedName>
</protein>
<feature type="transmembrane region" description="Helical" evidence="9">
    <location>
        <begin position="108"/>
        <end position="135"/>
    </location>
</feature>
<dbReference type="PANTHER" id="PTHR38438:SF1">
    <property type="entry name" value="RIBOFLAVIN TRANSPORTER RIBU"/>
    <property type="match status" value="1"/>
</dbReference>
<evidence type="ECO:0000256" key="9">
    <source>
        <dbReference type="SAM" id="Phobius"/>
    </source>
</evidence>
<comment type="similarity">
    <text evidence="2 8">Belongs to the prokaryotic riboflavin transporter (P-RFT) (TC 2.A.87) family.</text>
</comment>
<evidence type="ECO:0000256" key="7">
    <source>
        <dbReference type="ARBA" id="ARBA00023136"/>
    </source>
</evidence>
<evidence type="ECO:0000313" key="10">
    <source>
        <dbReference type="EMBL" id="RFT05728.1"/>
    </source>
</evidence>
<dbReference type="OrthoDB" id="9809216at2"/>
<evidence type="ECO:0000313" key="11">
    <source>
        <dbReference type="Proteomes" id="UP000260649"/>
    </source>
</evidence>
<feature type="transmembrane region" description="Helical" evidence="9">
    <location>
        <begin position="45"/>
        <end position="70"/>
    </location>
</feature>
<dbReference type="GO" id="GO:0032217">
    <property type="term" value="F:riboflavin transmembrane transporter activity"/>
    <property type="evidence" value="ECO:0007669"/>
    <property type="project" value="UniProtKB-UniRule"/>
</dbReference>
<accession>A0A3E2B0Z5</accession>
<evidence type="ECO:0000256" key="1">
    <source>
        <dbReference type="ARBA" id="ARBA00004651"/>
    </source>
</evidence>
<dbReference type="PANTHER" id="PTHR38438">
    <property type="entry name" value="RIBOFLAVIN TRANSPORTER RIBU"/>
    <property type="match status" value="1"/>
</dbReference>
<organism evidence="10 11">
    <name type="scientific">Evtepia gabavorous</name>
    <dbReference type="NCBI Taxonomy" id="2211183"/>
    <lineage>
        <taxon>Bacteria</taxon>
        <taxon>Bacillati</taxon>
        <taxon>Bacillota</taxon>
        <taxon>Clostridia</taxon>
        <taxon>Eubacteriales</taxon>
        <taxon>Evtepia</taxon>
    </lineage>
</organism>
<keyword evidence="11" id="KW-1185">Reference proteome</keyword>
<dbReference type="GO" id="GO:0005886">
    <property type="term" value="C:plasma membrane"/>
    <property type="evidence" value="ECO:0007669"/>
    <property type="project" value="UniProtKB-SubCell"/>
</dbReference>
<comment type="subcellular location">
    <subcellularLocation>
        <location evidence="1">Cell membrane</location>
        <topology evidence="1">Multi-pass membrane protein</topology>
    </subcellularLocation>
</comment>
<comment type="caution">
    <text evidence="10">The sequence shown here is derived from an EMBL/GenBank/DDBJ whole genome shotgun (WGS) entry which is preliminary data.</text>
</comment>
<dbReference type="Proteomes" id="UP000260649">
    <property type="component" value="Unassembled WGS sequence"/>
</dbReference>
<reference evidence="10 11" key="1">
    <citation type="submission" date="2018-07" db="EMBL/GenBank/DDBJ databases">
        <title>GABA Modulating Bacteria of the Human Gut Microbiota.</title>
        <authorList>
            <person name="Strandwitz P."/>
            <person name="Kim K.H."/>
            <person name="Terekhova D."/>
            <person name="Liu J.K."/>
            <person name="Sharma A."/>
            <person name="Levering J."/>
            <person name="Mcdonald D."/>
            <person name="Dietrich D."/>
            <person name="Ramadhar T.R."/>
            <person name="Lekbua A."/>
            <person name="Mroue N."/>
            <person name="Liston C."/>
            <person name="Stewart E.J."/>
            <person name="Dubin M.J."/>
            <person name="Zengler K."/>
            <person name="Knight R."/>
            <person name="Gilbert J.A."/>
            <person name="Clardy J."/>
            <person name="Lewis K."/>
        </authorList>
    </citation>
    <scope>NUCLEOTIDE SEQUENCE [LARGE SCALE GENOMIC DNA]</scope>
    <source>
        <strain evidence="10 11">KLE1738</strain>
    </source>
</reference>
<dbReference type="Gene3D" id="1.10.1760.20">
    <property type="match status" value="1"/>
</dbReference>